<dbReference type="InterPro" id="IPR027463">
    <property type="entry name" value="AcrB_DN_DC_subdom"/>
</dbReference>
<feature type="transmembrane region" description="Helical" evidence="9">
    <location>
        <begin position="539"/>
        <end position="556"/>
    </location>
</feature>
<evidence type="ECO:0000256" key="5">
    <source>
        <dbReference type="ARBA" id="ARBA00022519"/>
    </source>
</evidence>
<dbReference type="SUPFAM" id="SSF82866">
    <property type="entry name" value="Multidrug efflux transporter AcrB transmembrane domain"/>
    <property type="match status" value="2"/>
</dbReference>
<feature type="transmembrane region" description="Helical" evidence="9">
    <location>
        <begin position="899"/>
        <end position="919"/>
    </location>
</feature>
<dbReference type="Pfam" id="PF00873">
    <property type="entry name" value="ACR_tran"/>
    <property type="match status" value="1"/>
</dbReference>
<feature type="transmembrane region" description="Helical" evidence="9">
    <location>
        <begin position="872"/>
        <end position="892"/>
    </location>
</feature>
<dbReference type="NCBIfam" id="NF000282">
    <property type="entry name" value="RND_permease_1"/>
    <property type="match status" value="1"/>
</dbReference>
<dbReference type="Gene3D" id="3.30.70.1320">
    <property type="entry name" value="Multidrug efflux transporter AcrB pore domain like"/>
    <property type="match status" value="1"/>
</dbReference>
<dbReference type="FunFam" id="3.30.70.1430:FF:000001">
    <property type="entry name" value="Efflux pump membrane transporter"/>
    <property type="match status" value="1"/>
</dbReference>
<evidence type="ECO:0000256" key="6">
    <source>
        <dbReference type="ARBA" id="ARBA00022692"/>
    </source>
</evidence>
<evidence type="ECO:0000313" key="12">
    <source>
        <dbReference type="Proteomes" id="UP000516072"/>
    </source>
</evidence>
<dbReference type="SUPFAM" id="SSF82714">
    <property type="entry name" value="Multidrug efflux transporter AcrB TolC docking domain, DN and DC subdomains"/>
    <property type="match status" value="2"/>
</dbReference>
<feature type="domain" description="SSD" evidence="10">
    <location>
        <begin position="378"/>
        <end position="494"/>
    </location>
</feature>
<dbReference type="InterPro" id="IPR004764">
    <property type="entry name" value="MdtF-like"/>
</dbReference>
<feature type="transmembrane region" description="Helical" evidence="9">
    <location>
        <begin position="12"/>
        <end position="32"/>
    </location>
</feature>
<feature type="transmembrane region" description="Helical" evidence="9">
    <location>
        <begin position="338"/>
        <end position="358"/>
    </location>
</feature>
<keyword evidence="12" id="KW-1185">Reference proteome</keyword>
<dbReference type="PRINTS" id="PR00702">
    <property type="entry name" value="ACRIFLAVINRP"/>
</dbReference>
<dbReference type="GO" id="GO:0005886">
    <property type="term" value="C:plasma membrane"/>
    <property type="evidence" value="ECO:0007669"/>
    <property type="project" value="UniProtKB-SubCell"/>
</dbReference>
<evidence type="ECO:0000256" key="4">
    <source>
        <dbReference type="ARBA" id="ARBA00022475"/>
    </source>
</evidence>
<evidence type="ECO:0000313" key="11">
    <source>
        <dbReference type="EMBL" id="CAB1276414.1"/>
    </source>
</evidence>
<feature type="transmembrane region" description="Helical" evidence="9">
    <location>
        <begin position="365"/>
        <end position="386"/>
    </location>
</feature>
<dbReference type="Gene3D" id="3.30.2090.10">
    <property type="entry name" value="Multidrug efflux transporter AcrB TolC docking domain, DN and DC subdomains"/>
    <property type="match status" value="2"/>
</dbReference>
<gene>
    <name evidence="11" type="primary">acrB</name>
    <name evidence="11" type="ORF">NSCAC_1160</name>
</gene>
<comment type="similarity">
    <text evidence="2 9">Belongs to the resistance-nodulation-cell division (RND) (TC 2.A.6) family.</text>
</comment>
<keyword evidence="6 9" id="KW-0812">Transmembrane</keyword>
<dbReference type="Gene3D" id="3.30.70.1440">
    <property type="entry name" value="Multidrug efflux transporter AcrB pore domain"/>
    <property type="match status" value="1"/>
</dbReference>
<dbReference type="NCBIfam" id="TIGR00915">
    <property type="entry name" value="2A0602"/>
    <property type="match status" value="1"/>
</dbReference>
<reference evidence="11 12" key="1">
    <citation type="submission" date="2020-03" db="EMBL/GenBank/DDBJ databases">
        <authorList>
            <person name="Picone N."/>
        </authorList>
    </citation>
    <scope>NUCLEOTIDE SEQUENCE [LARGE SCALE GENOMIC DNA]</scope>
    <source>
        <strain evidence="11">NSCAC1</strain>
    </source>
</reference>
<keyword evidence="4" id="KW-1003">Cell membrane</keyword>
<protein>
    <recommendedName>
        <fullName evidence="9">Efflux pump membrane transporter</fullName>
    </recommendedName>
</protein>
<keyword evidence="3 9" id="KW-0813">Transport</keyword>
<evidence type="ECO:0000256" key="9">
    <source>
        <dbReference type="RuleBase" id="RU364070"/>
    </source>
</evidence>
<dbReference type="EMBL" id="LR778175">
    <property type="protein sequence ID" value="CAB1276414.1"/>
    <property type="molecule type" value="Genomic_DNA"/>
</dbReference>
<evidence type="ECO:0000256" key="7">
    <source>
        <dbReference type="ARBA" id="ARBA00022989"/>
    </source>
</evidence>
<dbReference type="GO" id="GO:0042910">
    <property type="term" value="F:xenobiotic transmembrane transporter activity"/>
    <property type="evidence" value="ECO:0007669"/>
    <property type="project" value="TreeGrafter"/>
</dbReference>
<dbReference type="Gene3D" id="1.20.1640.10">
    <property type="entry name" value="Multidrug efflux transporter AcrB transmembrane domain"/>
    <property type="match status" value="2"/>
</dbReference>
<feature type="transmembrane region" description="Helical" evidence="9">
    <location>
        <begin position="925"/>
        <end position="950"/>
    </location>
</feature>
<organism evidence="11 12">
    <name type="scientific">Candidatus Nitrosacidococcus tergens</name>
    <dbReference type="NCBI Taxonomy" id="553981"/>
    <lineage>
        <taxon>Bacteria</taxon>
        <taxon>Pseudomonadati</taxon>
        <taxon>Pseudomonadota</taxon>
        <taxon>Gammaproteobacteria</taxon>
        <taxon>Chromatiales</taxon>
        <taxon>Chromatiaceae</taxon>
        <taxon>Candidatus Nitrosacidococcus</taxon>
    </lineage>
</organism>
<feature type="transmembrane region" description="Helical" evidence="9">
    <location>
        <begin position="469"/>
        <end position="496"/>
    </location>
</feature>
<dbReference type="InterPro" id="IPR000731">
    <property type="entry name" value="SSD"/>
</dbReference>
<dbReference type="AlphaFoldDB" id="A0A7G1QAK0"/>
<accession>A0A7G1QAK0</accession>
<dbReference type="PROSITE" id="PS50156">
    <property type="entry name" value="SSD"/>
    <property type="match status" value="1"/>
</dbReference>
<sequence length="1063" mass="115980">MPNFFIDRPIFAWVISILISIAGVLAILNLGIESYPNIAPPKVVVTARYNGASASTTEKNVTQVIEQELVGIDHLLYFQSESSSNGEASITLTFEVGTNPDIAQVQVQNKVTIATPRLPDQVAREGITVVKSNPDFLMFTALVSDNPSIDSDQLNDIVASRIVEQVGRISGVGNTRQLGSEYAMRVWIDPDKLRGYGLSPIEVRTAIEAQNVQFSAGSLGADPTEDSKLNFIVSAEKRLDSPEQFENIILRADPNGTTVKLKDVAQISFGRQIYGMDTAWSDKPAAGLGIQLLPGANALEVGEKVRAKFDELAEDFPDGVRWFAPYDTIPFIKGSIEGVVHTLAEAVVLVFFVMLIFLQNFRATIIPTLVIPVSLFGTFIGLKILGFSINQLSLFGMVLAIGIVVDDAIVVIENVERIMTEEGLSPRDASRKAMKQIGGAVVAITVVLMAVFVPSAFQPGASGIIYKQFALTMVIAMAFSAFLALSFTPALCASFLKPTHGDKDKKNFIFRGFDFIFDKFTQLYIRYTDSSIKHTSRGMVIFSIIVLLVGLLYPRLPASFVPEEDQGFALVIVQLPPGASIKRTQKVMSEIYNIVKNEEGFRGVFQITGYSFVGNGENVGMAFINLKDWSDRKVTARQFIDQTNMLLFGAIKDAQVFTVNLPTIRGLSQFGGIDLYLQARIGQPIEELLQAQNILLGKANQSPALFGVRPNTLDPSPQLQLKVDRIQAESMGLSVADIYNTIGLVLAPVYINDFNYAGRVKRVYVQAAEPFRMNPEEALQHVYMPSTQMDSDNVPEMIPLANVVGEEWEFLLPKLSRYNGYSAIEIVGEPATGHASGEAMDEIEKIINDDLPKGFGLEWTGQSYQEIIAGKAALLLIGLSIVIVFLALAALYESWSIPASVLLVVPLGLLGAVVFTMLRHMPNDLYFKIGMITVIGLAAKNAILIVEFAVEAQHAGRTLRDAVVESARLRLRPIVMTSIAFIGGVLPLVVSTGAGANARNAVGTGVMGGMLFATFFGVLLIPVFYTFVRRMLGDKLDEVSTKMSHIAPTGIEHKHVEIGENGR</sequence>
<dbReference type="InterPro" id="IPR001036">
    <property type="entry name" value="Acrflvin-R"/>
</dbReference>
<keyword evidence="5 9" id="KW-0997">Cell inner membrane</keyword>
<dbReference type="KEGG" id="ntg:NSCAC_1160"/>
<keyword evidence="8 9" id="KW-0472">Membrane</keyword>
<keyword evidence="7 9" id="KW-1133">Transmembrane helix</keyword>
<name>A0A7G1QAK0_9GAMM</name>
<evidence type="ECO:0000256" key="1">
    <source>
        <dbReference type="ARBA" id="ARBA00004429"/>
    </source>
</evidence>
<dbReference type="PANTHER" id="PTHR32063">
    <property type="match status" value="1"/>
</dbReference>
<dbReference type="PANTHER" id="PTHR32063:SF13">
    <property type="entry name" value="MULTIDRUG EFFLUX PUMP SUBUNIT ACRB-RELATED"/>
    <property type="match status" value="1"/>
</dbReference>
<evidence type="ECO:0000256" key="2">
    <source>
        <dbReference type="ARBA" id="ARBA00010942"/>
    </source>
</evidence>
<feature type="transmembrane region" description="Helical" evidence="9">
    <location>
        <begin position="1010"/>
        <end position="1028"/>
    </location>
</feature>
<dbReference type="GO" id="GO:0009636">
    <property type="term" value="P:response to toxic substance"/>
    <property type="evidence" value="ECO:0007669"/>
    <property type="project" value="UniProtKB-ARBA"/>
</dbReference>
<feature type="transmembrane region" description="Helical" evidence="9">
    <location>
        <begin position="436"/>
        <end position="457"/>
    </location>
</feature>
<dbReference type="Gene3D" id="3.30.70.1430">
    <property type="entry name" value="Multidrug efflux transporter AcrB pore domain"/>
    <property type="match status" value="2"/>
</dbReference>
<dbReference type="RefSeq" id="WP_197743876.1">
    <property type="nucleotide sequence ID" value="NZ_LR778175.1"/>
</dbReference>
<comment type="subcellular location">
    <subcellularLocation>
        <location evidence="1 9">Cell inner membrane</location>
        <topology evidence="1 9">Multi-pass membrane protein</topology>
    </subcellularLocation>
</comment>
<evidence type="ECO:0000259" key="10">
    <source>
        <dbReference type="PROSITE" id="PS50156"/>
    </source>
</evidence>
<dbReference type="SUPFAM" id="SSF82693">
    <property type="entry name" value="Multidrug efflux transporter AcrB pore domain, PN1, PN2, PC1 and PC2 subdomains"/>
    <property type="match status" value="4"/>
</dbReference>
<feature type="transmembrane region" description="Helical" evidence="9">
    <location>
        <begin position="971"/>
        <end position="990"/>
    </location>
</feature>
<dbReference type="GO" id="GO:0015562">
    <property type="term" value="F:efflux transmembrane transporter activity"/>
    <property type="evidence" value="ECO:0007669"/>
    <property type="project" value="InterPro"/>
</dbReference>
<dbReference type="FunFam" id="1.20.1640.10:FF:000001">
    <property type="entry name" value="Efflux pump membrane transporter"/>
    <property type="match status" value="1"/>
</dbReference>
<comment type="caution">
    <text evidence="9">Lacks conserved residue(s) required for the propagation of feature annotation.</text>
</comment>
<evidence type="ECO:0000256" key="3">
    <source>
        <dbReference type="ARBA" id="ARBA00022448"/>
    </source>
</evidence>
<proteinExistence type="inferred from homology"/>
<dbReference type="Proteomes" id="UP000516072">
    <property type="component" value="Chromosome"/>
</dbReference>
<evidence type="ECO:0000256" key="8">
    <source>
        <dbReference type="ARBA" id="ARBA00023136"/>
    </source>
</evidence>